<accession>A0A0D1Y8Y7</accession>
<reference evidence="1 2" key="1">
    <citation type="submission" date="2015-01" db="EMBL/GenBank/DDBJ databases">
        <title>The Genome Sequence of Exophiala mesophila CBS40295.</title>
        <authorList>
            <consortium name="The Broad Institute Genomics Platform"/>
            <person name="Cuomo C."/>
            <person name="de Hoog S."/>
            <person name="Gorbushina A."/>
            <person name="Stielow B."/>
            <person name="Teixiera M."/>
            <person name="Abouelleil A."/>
            <person name="Chapman S.B."/>
            <person name="Priest M."/>
            <person name="Young S.K."/>
            <person name="Wortman J."/>
            <person name="Nusbaum C."/>
            <person name="Birren B."/>
        </authorList>
    </citation>
    <scope>NUCLEOTIDE SEQUENCE [LARGE SCALE GENOMIC DNA]</scope>
    <source>
        <strain evidence="1 2">CBS 40295</strain>
    </source>
</reference>
<dbReference type="STRING" id="212818.A0A0D1Y8Y7"/>
<dbReference type="RefSeq" id="XP_016228700.1">
    <property type="nucleotide sequence ID" value="XM_016365051.1"/>
</dbReference>
<dbReference type="Proteomes" id="UP000054302">
    <property type="component" value="Unassembled WGS sequence"/>
</dbReference>
<name>A0A0D1Y8Y7_EXOME</name>
<sequence length="173" mass="19772">MREDFNMLSAAEKAAEGKLQYSKALLVAYRRLIQKNLPLKMTIELQATAAFTILKLSRRIFEVGEAHLQAIISRLESDWSDVLNATQQQAGEPSFPLSFYDSEREQIEADAEAAYAGIQGMEEIKRRLGPLLPDKGAMQAQYYAEMKRLLREVKEELLHDLALDDESTQIFYR</sequence>
<dbReference type="AlphaFoldDB" id="A0A0D1Y8Y7"/>
<dbReference type="HOGENOM" id="CLU_1547576_0_0_1"/>
<proteinExistence type="predicted"/>
<evidence type="ECO:0000313" key="1">
    <source>
        <dbReference type="EMBL" id="KIV97126.1"/>
    </source>
</evidence>
<keyword evidence="2" id="KW-1185">Reference proteome</keyword>
<dbReference type="EMBL" id="KN847520">
    <property type="protein sequence ID" value="KIV97126.1"/>
    <property type="molecule type" value="Genomic_DNA"/>
</dbReference>
<dbReference type="GeneID" id="27318759"/>
<evidence type="ECO:0000313" key="2">
    <source>
        <dbReference type="Proteomes" id="UP000054302"/>
    </source>
</evidence>
<protein>
    <submittedName>
        <fullName evidence="1">Uncharacterized protein</fullName>
    </submittedName>
</protein>
<organism evidence="1 2">
    <name type="scientific">Exophiala mesophila</name>
    <name type="common">Black yeast-like fungus</name>
    <dbReference type="NCBI Taxonomy" id="212818"/>
    <lineage>
        <taxon>Eukaryota</taxon>
        <taxon>Fungi</taxon>
        <taxon>Dikarya</taxon>
        <taxon>Ascomycota</taxon>
        <taxon>Pezizomycotina</taxon>
        <taxon>Eurotiomycetes</taxon>
        <taxon>Chaetothyriomycetidae</taxon>
        <taxon>Chaetothyriales</taxon>
        <taxon>Herpotrichiellaceae</taxon>
        <taxon>Exophiala</taxon>
    </lineage>
</organism>
<dbReference type="VEuPathDB" id="FungiDB:PV10_00914"/>
<gene>
    <name evidence="1" type="ORF">PV10_00914</name>
</gene>
<dbReference type="OrthoDB" id="4135186at2759"/>